<dbReference type="InterPro" id="IPR002104">
    <property type="entry name" value="Integrase_catalytic"/>
</dbReference>
<keyword evidence="2" id="KW-0229">DNA integration</keyword>
<dbReference type="Proteomes" id="UP000323324">
    <property type="component" value="Unassembled WGS sequence"/>
</dbReference>
<evidence type="ECO:0000256" key="3">
    <source>
        <dbReference type="ARBA" id="ARBA00023125"/>
    </source>
</evidence>
<dbReference type="PROSITE" id="PS51900">
    <property type="entry name" value="CB"/>
    <property type="match status" value="1"/>
</dbReference>
<organism evidence="8 9">
    <name type="scientific">Bizionia saleffrena</name>
    <dbReference type="NCBI Taxonomy" id="291189"/>
    <lineage>
        <taxon>Bacteria</taxon>
        <taxon>Pseudomonadati</taxon>
        <taxon>Bacteroidota</taxon>
        <taxon>Flavobacteriia</taxon>
        <taxon>Flavobacteriales</taxon>
        <taxon>Flavobacteriaceae</taxon>
        <taxon>Bizionia</taxon>
    </lineage>
</organism>
<dbReference type="Gene3D" id="1.10.443.10">
    <property type="entry name" value="Intergrase catalytic core"/>
    <property type="match status" value="1"/>
</dbReference>
<dbReference type="PROSITE" id="PS51898">
    <property type="entry name" value="TYR_RECOMBINASE"/>
    <property type="match status" value="1"/>
</dbReference>
<evidence type="ECO:0000259" key="7">
    <source>
        <dbReference type="PROSITE" id="PS51900"/>
    </source>
</evidence>
<sequence length="452" mass="52957">MLTTNEIITFEHDNEHDLEHDLAHKKDFSPPKIYIANGDLSKRWYVYFSFRDPKTGRLKRMKNIYGAANSHKTKEERMMLLSRYRRRLLKLLREGYNPYINNTDYHKEQLAEKSKPVVPKIKKQKVVIAATNSIETAVEPALPVATLEIEKENPKMTLREAFDFSLKLKAKVINERSLQDYLYSTNAVVKWAKNKRPEIKTIDQFDKKAALAFLNFILLRSSSRNRNNYRLNLSSLMQTLEDNEIIEHNPIKKISVLKSTPKRNQTYSLTEQEKIFGYLEKEDPILLLYIKFISYNLLRPIEVCRLKVKDFDLENNTIQFKAKNSPLKTKLIPKLLLKELPDLSKLHPENYFFTPTKLGGTWEATENNRRDYFSKRFKTVVKDHFKLGENHALYSFRHTFITKLYRGLLENSSSHAAKSELMGITGHASMDALEKYLRDIDAELPKDYSDLL</sequence>
<gene>
    <name evidence="8" type="ORF">ES676_05530</name>
</gene>
<evidence type="ECO:0000256" key="4">
    <source>
        <dbReference type="ARBA" id="ARBA00023172"/>
    </source>
</evidence>
<dbReference type="InterPro" id="IPR044068">
    <property type="entry name" value="CB"/>
</dbReference>
<dbReference type="GO" id="GO:0015074">
    <property type="term" value="P:DNA integration"/>
    <property type="evidence" value="ECO:0007669"/>
    <property type="project" value="UniProtKB-KW"/>
</dbReference>
<accession>A0A8H2LFH3</accession>
<dbReference type="GO" id="GO:0003677">
    <property type="term" value="F:DNA binding"/>
    <property type="evidence" value="ECO:0007669"/>
    <property type="project" value="UniProtKB-UniRule"/>
</dbReference>
<protein>
    <submittedName>
        <fullName evidence="8">Site-specific integrase</fullName>
    </submittedName>
</protein>
<dbReference type="CDD" id="cd00397">
    <property type="entry name" value="DNA_BRE_C"/>
    <property type="match status" value="1"/>
</dbReference>
<dbReference type="RefSeq" id="WP_148369167.1">
    <property type="nucleotide sequence ID" value="NZ_VSKM01000004.1"/>
</dbReference>
<evidence type="ECO:0000313" key="9">
    <source>
        <dbReference type="Proteomes" id="UP000323324"/>
    </source>
</evidence>
<keyword evidence="9" id="KW-1185">Reference proteome</keyword>
<feature type="domain" description="Tyr recombinase" evidence="6">
    <location>
        <begin position="262"/>
        <end position="449"/>
    </location>
</feature>
<keyword evidence="3 5" id="KW-0238">DNA-binding</keyword>
<evidence type="ECO:0000256" key="1">
    <source>
        <dbReference type="ARBA" id="ARBA00008857"/>
    </source>
</evidence>
<evidence type="ECO:0000259" key="6">
    <source>
        <dbReference type="PROSITE" id="PS51898"/>
    </source>
</evidence>
<name>A0A8H2LFH3_9FLAO</name>
<proteinExistence type="inferred from homology"/>
<dbReference type="SUPFAM" id="SSF56349">
    <property type="entry name" value="DNA breaking-rejoining enzymes"/>
    <property type="match status" value="1"/>
</dbReference>
<evidence type="ECO:0000313" key="8">
    <source>
        <dbReference type="EMBL" id="TYB76802.1"/>
    </source>
</evidence>
<dbReference type="AlphaFoldDB" id="A0A8H2LFH3"/>
<dbReference type="PANTHER" id="PTHR30349:SF41">
    <property type="entry name" value="INTEGRASE_RECOMBINASE PROTEIN MJ0367-RELATED"/>
    <property type="match status" value="1"/>
</dbReference>
<dbReference type="InterPro" id="IPR013762">
    <property type="entry name" value="Integrase-like_cat_sf"/>
</dbReference>
<evidence type="ECO:0000256" key="2">
    <source>
        <dbReference type="ARBA" id="ARBA00022908"/>
    </source>
</evidence>
<dbReference type="InterPro" id="IPR050090">
    <property type="entry name" value="Tyrosine_recombinase_XerCD"/>
</dbReference>
<dbReference type="GO" id="GO:0006310">
    <property type="term" value="P:DNA recombination"/>
    <property type="evidence" value="ECO:0007669"/>
    <property type="project" value="UniProtKB-KW"/>
</dbReference>
<dbReference type="PANTHER" id="PTHR30349">
    <property type="entry name" value="PHAGE INTEGRASE-RELATED"/>
    <property type="match status" value="1"/>
</dbReference>
<dbReference type="EMBL" id="VSKM01000004">
    <property type="protein sequence ID" value="TYB76802.1"/>
    <property type="molecule type" value="Genomic_DNA"/>
</dbReference>
<comment type="caution">
    <text evidence="8">The sequence shown here is derived from an EMBL/GenBank/DDBJ whole genome shotgun (WGS) entry which is preliminary data.</text>
</comment>
<keyword evidence="4" id="KW-0233">DNA recombination</keyword>
<evidence type="ECO:0000256" key="5">
    <source>
        <dbReference type="PROSITE-ProRule" id="PRU01248"/>
    </source>
</evidence>
<dbReference type="InterPro" id="IPR011010">
    <property type="entry name" value="DNA_brk_join_enz"/>
</dbReference>
<reference evidence="8 9" key="1">
    <citation type="submission" date="2019-08" db="EMBL/GenBank/DDBJ databases">
        <title>Genomes of Antarctic Bizionia species.</title>
        <authorList>
            <person name="Bowman J.P."/>
        </authorList>
    </citation>
    <scope>NUCLEOTIDE SEQUENCE [LARGE SCALE GENOMIC DNA]</scope>
    <source>
        <strain evidence="8 9">HFD</strain>
    </source>
</reference>
<comment type="similarity">
    <text evidence="1">Belongs to the 'phage' integrase family.</text>
</comment>
<feature type="domain" description="Core-binding (CB)" evidence="7">
    <location>
        <begin position="153"/>
        <end position="241"/>
    </location>
</feature>